<dbReference type="CDD" id="cd00364">
    <property type="entry name" value="Ribosomal_uS17"/>
    <property type="match status" value="1"/>
</dbReference>
<dbReference type="GO" id="GO:0006412">
    <property type="term" value="P:translation"/>
    <property type="evidence" value="ECO:0007669"/>
    <property type="project" value="UniProtKB-UniRule"/>
</dbReference>
<dbReference type="NCBIfam" id="TIGR03635">
    <property type="entry name" value="uS17_bact"/>
    <property type="match status" value="1"/>
</dbReference>
<sequence length="88" mass="10016">MTEKISKNNIKKETGGKILEGIVVSDKMKDTIVVKVQRFVKHPKYGKYTKIAKKFKVHDAGNTAKIGDNVRIKETRPISKDKSFEIIK</sequence>
<dbReference type="NCBIfam" id="NF004123">
    <property type="entry name" value="PRK05610.1"/>
    <property type="match status" value="1"/>
</dbReference>
<comment type="subunit">
    <text evidence="6">Part of the 30S ribosomal subunit.</text>
</comment>
<dbReference type="InterPro" id="IPR000266">
    <property type="entry name" value="Ribosomal_uS17"/>
</dbReference>
<evidence type="ECO:0000256" key="5">
    <source>
        <dbReference type="ARBA" id="ARBA00023274"/>
    </source>
</evidence>
<keyword evidence="4 6" id="KW-0689">Ribosomal protein</keyword>
<keyword evidence="5 6" id="KW-0687">Ribonucleoprotein</keyword>
<accession>A0A1F5EIJ4</accession>
<dbReference type="AlphaFoldDB" id="A0A1F5EIJ4"/>
<evidence type="ECO:0000313" key="8">
    <source>
        <dbReference type="EMBL" id="OGD67211.1"/>
    </source>
</evidence>
<dbReference type="Gene3D" id="2.40.50.140">
    <property type="entry name" value="Nucleic acid-binding proteins"/>
    <property type="match status" value="1"/>
</dbReference>
<proteinExistence type="inferred from homology"/>
<dbReference type="PROSITE" id="PS00056">
    <property type="entry name" value="RIBOSOMAL_S17"/>
    <property type="match status" value="1"/>
</dbReference>
<evidence type="ECO:0000256" key="1">
    <source>
        <dbReference type="ARBA" id="ARBA00010254"/>
    </source>
</evidence>
<evidence type="ECO:0000256" key="3">
    <source>
        <dbReference type="ARBA" id="ARBA00022884"/>
    </source>
</evidence>
<dbReference type="EMBL" id="MFAE01000007">
    <property type="protein sequence ID" value="OGD67211.1"/>
    <property type="molecule type" value="Genomic_DNA"/>
</dbReference>
<comment type="similarity">
    <text evidence="1 6 7">Belongs to the universal ribosomal protein uS17 family.</text>
</comment>
<dbReference type="SUPFAM" id="SSF50249">
    <property type="entry name" value="Nucleic acid-binding proteins"/>
    <property type="match status" value="1"/>
</dbReference>
<comment type="caution">
    <text evidence="8">The sequence shown here is derived from an EMBL/GenBank/DDBJ whole genome shotgun (WGS) entry which is preliminary data.</text>
</comment>
<dbReference type="GO" id="GO:0019843">
    <property type="term" value="F:rRNA binding"/>
    <property type="evidence" value="ECO:0007669"/>
    <property type="project" value="UniProtKB-UniRule"/>
</dbReference>
<dbReference type="PANTHER" id="PTHR10744:SF1">
    <property type="entry name" value="SMALL RIBOSOMAL SUBUNIT PROTEIN US17M"/>
    <property type="match status" value="1"/>
</dbReference>
<evidence type="ECO:0000256" key="2">
    <source>
        <dbReference type="ARBA" id="ARBA00022730"/>
    </source>
</evidence>
<gene>
    <name evidence="6" type="primary">rpsQ</name>
    <name evidence="8" type="ORF">A2442_04210</name>
</gene>
<dbReference type="InterPro" id="IPR012340">
    <property type="entry name" value="NA-bd_OB-fold"/>
</dbReference>
<dbReference type="PRINTS" id="PR00973">
    <property type="entry name" value="RIBOSOMALS17"/>
</dbReference>
<name>A0A1F5EIJ4_9BACT</name>
<dbReference type="GO" id="GO:0003735">
    <property type="term" value="F:structural constituent of ribosome"/>
    <property type="evidence" value="ECO:0007669"/>
    <property type="project" value="UniProtKB-UniRule"/>
</dbReference>
<dbReference type="InterPro" id="IPR019979">
    <property type="entry name" value="Ribosomal_uS17_CS"/>
</dbReference>
<reference evidence="8 9" key="1">
    <citation type="journal article" date="2016" name="Nat. Commun.">
        <title>Thousands of microbial genomes shed light on interconnected biogeochemical processes in an aquifer system.</title>
        <authorList>
            <person name="Anantharaman K."/>
            <person name="Brown C.T."/>
            <person name="Hug L.A."/>
            <person name="Sharon I."/>
            <person name="Castelle C.J."/>
            <person name="Probst A.J."/>
            <person name="Thomas B.C."/>
            <person name="Singh A."/>
            <person name="Wilkins M.J."/>
            <person name="Karaoz U."/>
            <person name="Brodie E.L."/>
            <person name="Williams K.H."/>
            <person name="Hubbard S.S."/>
            <person name="Banfield J.F."/>
        </authorList>
    </citation>
    <scope>NUCLEOTIDE SEQUENCE [LARGE SCALE GENOMIC DNA]</scope>
</reference>
<comment type="function">
    <text evidence="6">One of the primary rRNA binding proteins, it binds specifically to the 5'-end of 16S ribosomal RNA.</text>
</comment>
<dbReference type="PANTHER" id="PTHR10744">
    <property type="entry name" value="40S RIBOSOMAL PROTEIN S11 FAMILY MEMBER"/>
    <property type="match status" value="1"/>
</dbReference>
<dbReference type="InterPro" id="IPR019984">
    <property type="entry name" value="Ribosomal_uS17_bact/chlr"/>
</dbReference>
<dbReference type="GO" id="GO:0022627">
    <property type="term" value="C:cytosolic small ribosomal subunit"/>
    <property type="evidence" value="ECO:0007669"/>
    <property type="project" value="UniProtKB-UniRule"/>
</dbReference>
<dbReference type="HAMAP" id="MF_01345_B">
    <property type="entry name" value="Ribosomal_uS17_B"/>
    <property type="match status" value="1"/>
</dbReference>
<dbReference type="Proteomes" id="UP000179003">
    <property type="component" value="Unassembled WGS sequence"/>
</dbReference>
<dbReference type="STRING" id="1797582.A2442_04210"/>
<keyword evidence="3 6" id="KW-0694">RNA-binding</keyword>
<keyword evidence="2 6" id="KW-0699">rRNA-binding</keyword>
<evidence type="ECO:0000256" key="6">
    <source>
        <dbReference type="HAMAP-Rule" id="MF_01345"/>
    </source>
</evidence>
<evidence type="ECO:0000256" key="7">
    <source>
        <dbReference type="RuleBase" id="RU003872"/>
    </source>
</evidence>
<dbReference type="Pfam" id="PF00366">
    <property type="entry name" value="Ribosomal_S17"/>
    <property type="match status" value="1"/>
</dbReference>
<organism evidence="8 9">
    <name type="scientific">Candidatus Campbellbacteria bacterium RIFOXYC2_FULL_35_25</name>
    <dbReference type="NCBI Taxonomy" id="1797582"/>
    <lineage>
        <taxon>Bacteria</taxon>
        <taxon>Candidatus Campbelliibacteriota</taxon>
    </lineage>
</organism>
<evidence type="ECO:0000256" key="4">
    <source>
        <dbReference type="ARBA" id="ARBA00022980"/>
    </source>
</evidence>
<protein>
    <recommendedName>
        <fullName evidence="6">Small ribosomal subunit protein uS17</fullName>
    </recommendedName>
</protein>
<evidence type="ECO:0000313" key="9">
    <source>
        <dbReference type="Proteomes" id="UP000179003"/>
    </source>
</evidence>